<keyword evidence="3 6" id="KW-1133">Transmembrane helix</keyword>
<dbReference type="Proteomes" id="UP001330434">
    <property type="component" value="Chromosome"/>
</dbReference>
<evidence type="ECO:0000256" key="5">
    <source>
        <dbReference type="ARBA" id="ARBA00038105"/>
    </source>
</evidence>
<dbReference type="PROSITE" id="PS50076">
    <property type="entry name" value="DNAJ_2"/>
    <property type="match status" value="1"/>
</dbReference>
<evidence type="ECO:0000313" key="8">
    <source>
        <dbReference type="EMBL" id="WVX67586.1"/>
    </source>
</evidence>
<dbReference type="InterPro" id="IPR001623">
    <property type="entry name" value="DnaJ_domain"/>
</dbReference>
<proteinExistence type="inferred from homology"/>
<evidence type="ECO:0000256" key="3">
    <source>
        <dbReference type="ARBA" id="ARBA00022989"/>
    </source>
</evidence>
<dbReference type="SUPFAM" id="SSF46565">
    <property type="entry name" value="Chaperone J-domain"/>
    <property type="match status" value="1"/>
</dbReference>
<dbReference type="PRINTS" id="PR00625">
    <property type="entry name" value="JDOMAIN"/>
</dbReference>
<keyword evidence="2 6" id="KW-0812">Transmembrane</keyword>
<sequence>MPYLLLAILGAILLFWLVLKLKEADRKTLESSFKFTLTLLLVLFGIYCVLTERIGFVAAAALALVYLYAPKISRYFRKSPEKFLPKDMGIEEAAQILGISQDASEAEIQAAYHRLIAKNHPDHGGSKYIAQQLNQARELLIEKIKQKN</sequence>
<evidence type="ECO:0000256" key="6">
    <source>
        <dbReference type="SAM" id="Phobius"/>
    </source>
</evidence>
<dbReference type="PANTHER" id="PTHR12763:SF28">
    <property type="entry name" value="GEO10507P1-RELATED"/>
    <property type="match status" value="1"/>
</dbReference>
<protein>
    <submittedName>
        <fullName evidence="8">DnaJ domain-containing protein</fullName>
    </submittedName>
</protein>
<evidence type="ECO:0000313" key="9">
    <source>
        <dbReference type="Proteomes" id="UP001330434"/>
    </source>
</evidence>
<evidence type="ECO:0000259" key="7">
    <source>
        <dbReference type="PROSITE" id="PS50076"/>
    </source>
</evidence>
<evidence type="ECO:0000256" key="2">
    <source>
        <dbReference type="ARBA" id="ARBA00022692"/>
    </source>
</evidence>
<name>A0ABZ2C648_9PROT</name>
<reference evidence="8 9" key="1">
    <citation type="journal article" date="2024" name="Environ. Microbiol.">
        <title>Novel evolutionary insights on the interactions of the Holosporales (Alphaproteobacteria) with eukaryotic hosts from comparative genomics.</title>
        <authorList>
            <person name="Giovannini M."/>
            <person name="Petroni G."/>
            <person name="Castelli M."/>
        </authorList>
    </citation>
    <scope>NUCLEOTIDE SEQUENCE [LARGE SCALE GENOMIC DNA]</scope>
    <source>
        <strain evidence="8 9">US_Bl 15I1</strain>
    </source>
</reference>
<dbReference type="RefSeq" id="WP_331256302.1">
    <property type="nucleotide sequence ID" value="NZ_CP133270.1"/>
</dbReference>
<comment type="similarity">
    <text evidence="5">Belongs to the TIM14 family.</text>
</comment>
<dbReference type="EMBL" id="CP133270">
    <property type="protein sequence ID" value="WVX67586.1"/>
    <property type="molecule type" value="Genomic_DNA"/>
</dbReference>
<dbReference type="CDD" id="cd06257">
    <property type="entry name" value="DnaJ"/>
    <property type="match status" value="1"/>
</dbReference>
<dbReference type="Gene3D" id="1.10.287.110">
    <property type="entry name" value="DnaJ domain"/>
    <property type="match status" value="1"/>
</dbReference>
<keyword evidence="4 6" id="KW-0472">Membrane</keyword>
<evidence type="ECO:0000256" key="4">
    <source>
        <dbReference type="ARBA" id="ARBA00023136"/>
    </source>
</evidence>
<feature type="domain" description="J" evidence="7">
    <location>
        <begin position="92"/>
        <end position="148"/>
    </location>
</feature>
<dbReference type="SMART" id="SM00271">
    <property type="entry name" value="DnaJ"/>
    <property type="match status" value="1"/>
</dbReference>
<feature type="transmembrane region" description="Helical" evidence="6">
    <location>
        <begin position="40"/>
        <end position="69"/>
    </location>
</feature>
<evidence type="ECO:0000256" key="1">
    <source>
        <dbReference type="ARBA" id="ARBA00004167"/>
    </source>
</evidence>
<comment type="subcellular location">
    <subcellularLocation>
        <location evidence="1">Membrane</location>
        <topology evidence="1">Single-pass membrane protein</topology>
    </subcellularLocation>
</comment>
<dbReference type="Pfam" id="PF00226">
    <property type="entry name" value="DnaJ"/>
    <property type="match status" value="1"/>
</dbReference>
<organism evidence="8 9">
    <name type="scientific">Candidatus Bealeia paramacronuclearis</name>
    <dbReference type="NCBI Taxonomy" id="1921001"/>
    <lineage>
        <taxon>Bacteria</taxon>
        <taxon>Pseudomonadati</taxon>
        <taxon>Pseudomonadota</taxon>
        <taxon>Alphaproteobacteria</taxon>
        <taxon>Holosporales</taxon>
        <taxon>Holosporaceae</taxon>
        <taxon>Candidatus Bealeia</taxon>
    </lineage>
</organism>
<accession>A0ABZ2C648</accession>
<dbReference type="PANTHER" id="PTHR12763">
    <property type="match status" value="1"/>
</dbReference>
<dbReference type="InterPro" id="IPR036869">
    <property type="entry name" value="J_dom_sf"/>
</dbReference>
<keyword evidence="9" id="KW-1185">Reference proteome</keyword>
<gene>
    <name evidence="8" type="ORF">Bealeia1_01800</name>
</gene>